<feature type="compositionally biased region" description="Polar residues" evidence="10">
    <location>
        <begin position="14"/>
        <end position="34"/>
    </location>
</feature>
<evidence type="ECO:0000256" key="8">
    <source>
        <dbReference type="ARBA" id="ARBA00023242"/>
    </source>
</evidence>
<evidence type="ECO:0000256" key="10">
    <source>
        <dbReference type="SAM" id="MobiDB-lite"/>
    </source>
</evidence>
<evidence type="ECO:0000256" key="4">
    <source>
        <dbReference type="ARBA" id="ARBA00022833"/>
    </source>
</evidence>
<organism evidence="12 13">
    <name type="scientific">Takifugu bimaculatus</name>
    <dbReference type="NCBI Taxonomy" id="433685"/>
    <lineage>
        <taxon>Eukaryota</taxon>
        <taxon>Metazoa</taxon>
        <taxon>Chordata</taxon>
        <taxon>Craniata</taxon>
        <taxon>Vertebrata</taxon>
        <taxon>Euteleostomi</taxon>
        <taxon>Actinopterygii</taxon>
        <taxon>Neopterygii</taxon>
        <taxon>Teleostei</taxon>
        <taxon>Neoteleostei</taxon>
        <taxon>Acanthomorphata</taxon>
        <taxon>Eupercaria</taxon>
        <taxon>Tetraodontiformes</taxon>
        <taxon>Tetradontoidea</taxon>
        <taxon>Tetraodontidae</taxon>
        <taxon>Takifugu</taxon>
    </lineage>
</organism>
<dbReference type="GO" id="GO:0003700">
    <property type="term" value="F:DNA-binding transcription factor activity"/>
    <property type="evidence" value="ECO:0007669"/>
    <property type="project" value="TreeGrafter"/>
</dbReference>
<keyword evidence="3 9" id="KW-0863">Zinc-finger</keyword>
<feature type="region of interest" description="Disordered" evidence="10">
    <location>
        <begin position="85"/>
        <end position="126"/>
    </location>
</feature>
<feature type="compositionally biased region" description="Polar residues" evidence="10">
    <location>
        <begin position="85"/>
        <end position="96"/>
    </location>
</feature>
<dbReference type="PANTHER" id="PTHR13006">
    <property type="entry name" value="PAPILLOMAVIRUS REGULATORY FACTOR PRF-1"/>
    <property type="match status" value="1"/>
</dbReference>
<dbReference type="EMBL" id="SWLE01000016">
    <property type="protein sequence ID" value="TNM90558.1"/>
    <property type="molecule type" value="Genomic_DNA"/>
</dbReference>
<dbReference type="AlphaFoldDB" id="A0A4Z2BFN0"/>
<dbReference type="InterPro" id="IPR052253">
    <property type="entry name" value="CR1/CR2-DNA-binding_regulator"/>
</dbReference>
<keyword evidence="8" id="KW-0539">Nucleus</keyword>
<evidence type="ECO:0000256" key="1">
    <source>
        <dbReference type="ARBA" id="ARBA00004123"/>
    </source>
</evidence>
<dbReference type="PANTHER" id="PTHR13006:SF6">
    <property type="entry name" value="ZINC FINGER PROTEIN 395"/>
    <property type="match status" value="1"/>
</dbReference>
<keyword evidence="4" id="KW-0862">Zinc</keyword>
<keyword evidence="5" id="KW-0805">Transcription regulation</keyword>
<name>A0A4Z2BFN0_9TELE</name>
<protein>
    <recommendedName>
        <fullName evidence="11">C2H2-type domain-containing protein</fullName>
    </recommendedName>
</protein>
<evidence type="ECO:0000256" key="3">
    <source>
        <dbReference type="ARBA" id="ARBA00022771"/>
    </source>
</evidence>
<dbReference type="InterPro" id="IPR013087">
    <property type="entry name" value="Znf_C2H2_type"/>
</dbReference>
<dbReference type="PROSITE" id="PS00028">
    <property type="entry name" value="ZINC_FINGER_C2H2_1"/>
    <property type="match status" value="1"/>
</dbReference>
<feature type="compositionally biased region" description="Low complexity" evidence="10">
    <location>
        <begin position="39"/>
        <end position="56"/>
    </location>
</feature>
<evidence type="ECO:0000256" key="9">
    <source>
        <dbReference type="PROSITE-ProRule" id="PRU00042"/>
    </source>
</evidence>
<proteinExistence type="predicted"/>
<keyword evidence="7" id="KW-0804">Transcription</keyword>
<gene>
    <name evidence="12" type="ORF">fugu_002847</name>
</gene>
<dbReference type="GO" id="GO:0006357">
    <property type="term" value="P:regulation of transcription by RNA polymerase II"/>
    <property type="evidence" value="ECO:0007669"/>
    <property type="project" value="TreeGrafter"/>
</dbReference>
<accession>A0A4Z2BFN0</accession>
<feature type="compositionally biased region" description="Low complexity" evidence="10">
    <location>
        <begin position="227"/>
        <end position="238"/>
    </location>
</feature>
<dbReference type="SMART" id="SM01366">
    <property type="entry name" value="c-clamp"/>
    <property type="match status" value="1"/>
</dbReference>
<dbReference type="GO" id="GO:0000978">
    <property type="term" value="F:RNA polymerase II cis-regulatory region sequence-specific DNA binding"/>
    <property type="evidence" value="ECO:0007669"/>
    <property type="project" value="TreeGrafter"/>
</dbReference>
<keyword evidence="6" id="KW-0238">DNA-binding</keyword>
<dbReference type="Proteomes" id="UP000516260">
    <property type="component" value="Chromosome 3"/>
</dbReference>
<comment type="caution">
    <text evidence="12">The sequence shown here is derived from an EMBL/GenBank/DDBJ whole genome shotgun (WGS) entry which is preliminary data.</text>
</comment>
<feature type="region of interest" description="Disordered" evidence="10">
    <location>
        <begin position="1"/>
        <end position="63"/>
    </location>
</feature>
<keyword evidence="13" id="KW-1185">Reference proteome</keyword>
<feature type="compositionally biased region" description="Pro residues" evidence="10">
    <location>
        <begin position="239"/>
        <end position="253"/>
    </location>
</feature>
<feature type="region of interest" description="Disordered" evidence="10">
    <location>
        <begin position="226"/>
        <end position="261"/>
    </location>
</feature>
<dbReference type="GO" id="GO:0005634">
    <property type="term" value="C:nucleus"/>
    <property type="evidence" value="ECO:0007669"/>
    <property type="project" value="UniProtKB-SubCell"/>
</dbReference>
<keyword evidence="2" id="KW-0479">Metal-binding</keyword>
<evidence type="ECO:0000256" key="2">
    <source>
        <dbReference type="ARBA" id="ARBA00022723"/>
    </source>
</evidence>
<comment type="subcellular location">
    <subcellularLocation>
        <location evidence="1">Nucleus</location>
    </subcellularLocation>
</comment>
<evidence type="ECO:0000313" key="12">
    <source>
        <dbReference type="EMBL" id="TNM90558.1"/>
    </source>
</evidence>
<dbReference type="PROSITE" id="PS50157">
    <property type="entry name" value="ZINC_FINGER_C2H2_2"/>
    <property type="match status" value="1"/>
</dbReference>
<evidence type="ECO:0000256" key="7">
    <source>
        <dbReference type="ARBA" id="ARBA00023163"/>
    </source>
</evidence>
<evidence type="ECO:0000256" key="6">
    <source>
        <dbReference type="ARBA" id="ARBA00023125"/>
    </source>
</evidence>
<evidence type="ECO:0000259" key="11">
    <source>
        <dbReference type="PROSITE" id="PS50157"/>
    </source>
</evidence>
<reference evidence="12 13" key="1">
    <citation type="submission" date="2019-04" db="EMBL/GenBank/DDBJ databases">
        <title>The sequence and de novo assembly of Takifugu bimaculatus genome using PacBio and Hi-C technologies.</title>
        <authorList>
            <person name="Xu P."/>
            <person name="Liu B."/>
            <person name="Zhou Z."/>
        </authorList>
    </citation>
    <scope>NUCLEOTIDE SEQUENCE [LARGE SCALE GENOMIC DNA]</scope>
    <source>
        <strain evidence="12">TB-2018</strain>
        <tissue evidence="12">Muscle</tissue>
    </source>
</reference>
<dbReference type="GO" id="GO:0008270">
    <property type="term" value="F:zinc ion binding"/>
    <property type="evidence" value="ECO:0007669"/>
    <property type="project" value="UniProtKB-KW"/>
</dbReference>
<evidence type="ECO:0000256" key="5">
    <source>
        <dbReference type="ARBA" id="ARBA00023015"/>
    </source>
</evidence>
<feature type="domain" description="C2H2-type" evidence="11">
    <location>
        <begin position="168"/>
        <end position="198"/>
    </location>
</feature>
<evidence type="ECO:0000313" key="13">
    <source>
        <dbReference type="Proteomes" id="UP000516260"/>
    </source>
</evidence>
<sequence>MLTKTRLGKRSLSGLYSGQESSDIITMENTSTGHPSPPRLFSLPSSRPVSSSISVPKRQTPPQEVDMDELMAAMVLSSLSCSPQLRSPAHSHTVSGNDCGGGDLSEDNSEHMGICHGNRSPTPSPLMAEVTSSLATPPEEGMHMDLDQVSSDEPVVRKHRVSGGETAYRCLWPCCGKTLTSVVGIKRHIRTTHLRDAVEHERCEEDFYYTEVNQWEPPLSLPVSCGPAPISPGHSSAPSSPPRAPPPSPPSPASPALSRSAPSSSGLFWQVQSEHSYQVRGSHSLHQCRGAVAAAAGRPLQVSTAAHTRSKELTVLGHDCLCSAGGPRGEAKKCRKVYGVEHRDRWCTACRWKKACQRFTGLKPQGAAALWAVHTPSHGTGGDRR</sequence>